<dbReference type="Pfam" id="PF12624">
    <property type="entry name" value="VPS13_N"/>
    <property type="match status" value="1"/>
</dbReference>
<evidence type="ECO:0000313" key="6">
    <source>
        <dbReference type="Proteomes" id="UP001642487"/>
    </source>
</evidence>
<reference evidence="5 6" key="1">
    <citation type="submission" date="2024-03" db="EMBL/GenBank/DDBJ databases">
        <authorList>
            <person name="Gkanogiannis A."/>
            <person name="Becerra Lopez-Lavalle L."/>
        </authorList>
    </citation>
    <scope>NUCLEOTIDE SEQUENCE [LARGE SCALE GENOMIC DNA]</scope>
</reference>
<dbReference type="PANTHER" id="PTHR45523">
    <property type="entry name" value="TETRATRICOPEPTIDE REPEAT (TPR)-CONTAINING PROTEIN-RELATED"/>
    <property type="match status" value="1"/>
</dbReference>
<name>A0ABP0YFU6_9ROSI</name>
<evidence type="ECO:0000256" key="3">
    <source>
        <dbReference type="SAM" id="SignalP"/>
    </source>
</evidence>
<gene>
    <name evidence="5" type="ORF">CITCOLO1_LOCUS10411</name>
</gene>
<evidence type="ECO:0000256" key="1">
    <source>
        <dbReference type="ARBA" id="ARBA00022448"/>
    </source>
</evidence>
<dbReference type="InterPro" id="IPR026854">
    <property type="entry name" value="VPS13_N"/>
</dbReference>
<dbReference type="PANTHER" id="PTHR45523:SF2">
    <property type="entry name" value="OS02G0470600 PROTEIN"/>
    <property type="match status" value="1"/>
</dbReference>
<organism evidence="5 6">
    <name type="scientific">Citrullus colocynthis</name>
    <name type="common">colocynth</name>
    <dbReference type="NCBI Taxonomy" id="252529"/>
    <lineage>
        <taxon>Eukaryota</taxon>
        <taxon>Viridiplantae</taxon>
        <taxon>Streptophyta</taxon>
        <taxon>Embryophyta</taxon>
        <taxon>Tracheophyta</taxon>
        <taxon>Spermatophyta</taxon>
        <taxon>Magnoliopsida</taxon>
        <taxon>eudicotyledons</taxon>
        <taxon>Gunneridae</taxon>
        <taxon>Pentapetalae</taxon>
        <taxon>rosids</taxon>
        <taxon>fabids</taxon>
        <taxon>Cucurbitales</taxon>
        <taxon>Cucurbitaceae</taxon>
        <taxon>Benincaseae</taxon>
        <taxon>Citrullus</taxon>
    </lineage>
</organism>
<feature type="region of interest" description="Disordered" evidence="2">
    <location>
        <begin position="492"/>
        <end position="520"/>
    </location>
</feature>
<feature type="chain" id="PRO_5047166060" description="Chorein N-terminal domain-containing protein" evidence="3">
    <location>
        <begin position="24"/>
        <end position="520"/>
    </location>
</feature>
<sequence length="520" mass="59228">MFEAHVRLLIGFLIFTLFDYTFAELDTERKLCYLIIWVGRCPFYDPGQVGKQLPLKLLDVVGSVVMPVRMRWPEKKGKVLHLLRRYLGEYVQGLSLEALRISVWKGDVVLKDLKLKTEALNSLRLPVTVKAGFVGTITLKVPWKSLGKEPVIVLIDRVFVLAHPALDGQTLKEDDREKLFEAKLQQIEEAESATLEAISRSKLGNPPSGTSWLGSLISTIIGNLKISISNVHIRYEDSVSNPGYPFCTGVTLAKLAAVTMDEQGNETFDTSGALDKLRKLVQLDRLAMYHDSNTLPWSLDKKWEDLSPKDWIEVFEDGINEPTADHGLGYKWAVNRNYLVSPINGILKYHRLGNLERNDPEIPYEKASLVLGDVSLTITEAQYHDWIKLLEVVARYKIYVEVSHLRPMVPVLVAPNLWWRYAVQACLQQKKMCYRFSWERIRQLCQLRRRYIQLYAGSLQRLSNTSNSEIREIEKDLDSKVILLWSIGKMVPESSKSTSELSPPPSQKEASSPHLFDSCA</sequence>
<evidence type="ECO:0000256" key="2">
    <source>
        <dbReference type="SAM" id="MobiDB-lite"/>
    </source>
</evidence>
<evidence type="ECO:0000259" key="4">
    <source>
        <dbReference type="Pfam" id="PF12624"/>
    </source>
</evidence>
<dbReference type="Proteomes" id="UP001642487">
    <property type="component" value="Chromosome 3"/>
</dbReference>
<evidence type="ECO:0000313" key="5">
    <source>
        <dbReference type="EMBL" id="CAK9318446.1"/>
    </source>
</evidence>
<protein>
    <recommendedName>
        <fullName evidence="4">Chorein N-terminal domain-containing protein</fullName>
    </recommendedName>
</protein>
<accession>A0ABP0YFU6</accession>
<proteinExistence type="predicted"/>
<feature type="domain" description="Chorein N-terminal" evidence="4">
    <location>
        <begin position="80"/>
        <end position="482"/>
    </location>
</feature>
<keyword evidence="3" id="KW-0732">Signal</keyword>
<keyword evidence="6" id="KW-1185">Reference proteome</keyword>
<feature type="signal peptide" evidence="3">
    <location>
        <begin position="1"/>
        <end position="23"/>
    </location>
</feature>
<keyword evidence="1" id="KW-0813">Transport</keyword>
<dbReference type="EMBL" id="OZ021737">
    <property type="protein sequence ID" value="CAK9318446.1"/>
    <property type="molecule type" value="Genomic_DNA"/>
</dbReference>